<evidence type="ECO:0000313" key="9">
    <source>
        <dbReference type="EMBL" id="MEA5477470.1"/>
    </source>
</evidence>
<protein>
    <recommendedName>
        <fullName evidence="2">histidine kinase</fullName>
        <ecNumber evidence="2">2.7.13.3</ecNumber>
    </recommendedName>
</protein>
<dbReference type="Proteomes" id="UP001301388">
    <property type="component" value="Unassembled WGS sequence"/>
</dbReference>
<evidence type="ECO:0000256" key="6">
    <source>
        <dbReference type="ARBA" id="ARBA00023012"/>
    </source>
</evidence>
<feature type="repeat" description="TPR" evidence="7">
    <location>
        <begin position="121"/>
        <end position="154"/>
    </location>
</feature>
<dbReference type="Pfam" id="PF14559">
    <property type="entry name" value="TPR_19"/>
    <property type="match status" value="3"/>
</dbReference>
<keyword evidence="6" id="KW-0902">Two-component regulatory system</keyword>
<keyword evidence="4" id="KW-0418">Kinase</keyword>
<feature type="repeat" description="TPR" evidence="7">
    <location>
        <begin position="291"/>
        <end position="324"/>
    </location>
</feature>
<feature type="repeat" description="TPR" evidence="7">
    <location>
        <begin position="189"/>
        <end position="222"/>
    </location>
</feature>
<keyword evidence="10" id="KW-1185">Reference proteome</keyword>
<dbReference type="PROSITE" id="PS50109">
    <property type="entry name" value="HIS_KIN"/>
    <property type="match status" value="1"/>
</dbReference>
<dbReference type="Pfam" id="PF12895">
    <property type="entry name" value="ANAPC3"/>
    <property type="match status" value="1"/>
</dbReference>
<dbReference type="Gene3D" id="1.25.40.10">
    <property type="entry name" value="Tetratricopeptide repeat domain"/>
    <property type="match status" value="5"/>
</dbReference>
<evidence type="ECO:0000256" key="1">
    <source>
        <dbReference type="ARBA" id="ARBA00000085"/>
    </source>
</evidence>
<dbReference type="SUPFAM" id="SSF48452">
    <property type="entry name" value="TPR-like"/>
    <property type="match status" value="3"/>
</dbReference>
<dbReference type="InterPro" id="IPR051685">
    <property type="entry name" value="Ycf3/AcsC/BcsC/TPR_MFPF"/>
</dbReference>
<evidence type="ECO:0000256" key="7">
    <source>
        <dbReference type="PROSITE-ProRule" id="PRU00339"/>
    </source>
</evidence>
<keyword evidence="5 7" id="KW-0802">TPR repeat</keyword>
<evidence type="ECO:0000256" key="4">
    <source>
        <dbReference type="ARBA" id="ARBA00022777"/>
    </source>
</evidence>
<dbReference type="InterPro" id="IPR011990">
    <property type="entry name" value="TPR-like_helical_dom_sf"/>
</dbReference>
<dbReference type="RefSeq" id="WP_323261025.1">
    <property type="nucleotide sequence ID" value="NZ_JAYGIE010000026.1"/>
</dbReference>
<evidence type="ECO:0000256" key="2">
    <source>
        <dbReference type="ARBA" id="ARBA00012438"/>
    </source>
</evidence>
<dbReference type="InterPro" id="IPR003107">
    <property type="entry name" value="HAT"/>
</dbReference>
<dbReference type="SMART" id="SM00386">
    <property type="entry name" value="HAT"/>
    <property type="match status" value="10"/>
</dbReference>
<evidence type="ECO:0000313" key="10">
    <source>
        <dbReference type="Proteomes" id="UP001301388"/>
    </source>
</evidence>
<feature type="repeat" description="TPR" evidence="7">
    <location>
        <begin position="155"/>
        <end position="188"/>
    </location>
</feature>
<dbReference type="Pfam" id="PF13181">
    <property type="entry name" value="TPR_8"/>
    <property type="match status" value="2"/>
</dbReference>
<feature type="repeat" description="TPR" evidence="7">
    <location>
        <begin position="457"/>
        <end position="490"/>
    </location>
</feature>
<dbReference type="InterPro" id="IPR036890">
    <property type="entry name" value="HATPase_C_sf"/>
</dbReference>
<dbReference type="InterPro" id="IPR005467">
    <property type="entry name" value="His_kinase_dom"/>
</dbReference>
<dbReference type="PANTHER" id="PTHR44943">
    <property type="entry name" value="CELLULOSE SYNTHASE OPERON PROTEIN C"/>
    <property type="match status" value="1"/>
</dbReference>
<evidence type="ECO:0000256" key="5">
    <source>
        <dbReference type="ARBA" id="ARBA00022803"/>
    </source>
</evidence>
<organism evidence="9 10">
    <name type="scientific">Pseudanabaena galeata UHCC 0370</name>
    <dbReference type="NCBI Taxonomy" id="3110310"/>
    <lineage>
        <taxon>Bacteria</taxon>
        <taxon>Bacillati</taxon>
        <taxon>Cyanobacteriota</taxon>
        <taxon>Cyanophyceae</taxon>
        <taxon>Pseudanabaenales</taxon>
        <taxon>Pseudanabaenaceae</taxon>
        <taxon>Pseudanabaena</taxon>
    </lineage>
</organism>
<evidence type="ECO:0000259" key="8">
    <source>
        <dbReference type="PROSITE" id="PS50109"/>
    </source>
</evidence>
<dbReference type="EC" id="2.7.13.3" evidence="2"/>
<dbReference type="SMART" id="SM00028">
    <property type="entry name" value="TPR"/>
    <property type="match status" value="12"/>
</dbReference>
<dbReference type="SMART" id="SM00387">
    <property type="entry name" value="HATPase_c"/>
    <property type="match status" value="1"/>
</dbReference>
<proteinExistence type="predicted"/>
<feature type="domain" description="Histidine kinase" evidence="8">
    <location>
        <begin position="637"/>
        <end position="863"/>
    </location>
</feature>
<evidence type="ECO:0000256" key="3">
    <source>
        <dbReference type="ARBA" id="ARBA00022737"/>
    </source>
</evidence>
<reference evidence="9 10" key="1">
    <citation type="submission" date="2023-12" db="EMBL/GenBank/DDBJ databases">
        <title>Baltic Sea Cyanobacteria.</title>
        <authorList>
            <person name="Delbaje E."/>
            <person name="Fewer D.P."/>
            <person name="Shishido T.K."/>
        </authorList>
    </citation>
    <scope>NUCLEOTIDE SEQUENCE [LARGE SCALE GENOMIC DNA]</scope>
    <source>
        <strain evidence="9 10">UHCC 0370</strain>
    </source>
</reference>
<dbReference type="Pfam" id="PF02518">
    <property type="entry name" value="HATPase_c"/>
    <property type="match status" value="1"/>
</dbReference>
<dbReference type="PROSITE" id="PS50005">
    <property type="entry name" value="TPR"/>
    <property type="match status" value="10"/>
</dbReference>
<keyword evidence="3" id="KW-0677">Repeat</keyword>
<feature type="repeat" description="TPR" evidence="7">
    <location>
        <begin position="257"/>
        <end position="290"/>
    </location>
</feature>
<dbReference type="InterPro" id="IPR004358">
    <property type="entry name" value="Sig_transdc_His_kin-like_C"/>
</dbReference>
<name>A0ABU5TGT2_9CYAN</name>
<feature type="repeat" description="TPR" evidence="7">
    <location>
        <begin position="87"/>
        <end position="120"/>
    </location>
</feature>
<dbReference type="SUPFAM" id="SSF55874">
    <property type="entry name" value="ATPase domain of HSP90 chaperone/DNA topoisomerase II/histidine kinase"/>
    <property type="match status" value="1"/>
</dbReference>
<feature type="non-terminal residue" evidence="9">
    <location>
        <position position="1"/>
    </location>
</feature>
<dbReference type="Gene3D" id="3.30.565.10">
    <property type="entry name" value="Histidine kinase-like ATPase, C-terminal domain"/>
    <property type="match status" value="1"/>
</dbReference>
<dbReference type="PRINTS" id="PR00344">
    <property type="entry name" value="BCTRLSENSOR"/>
</dbReference>
<accession>A0ABU5TGT2</accession>
<feature type="repeat" description="TPR" evidence="7">
    <location>
        <begin position="53"/>
        <end position="86"/>
    </location>
</feature>
<gene>
    <name evidence="9" type="ORF">VB774_07535</name>
</gene>
<dbReference type="PANTHER" id="PTHR44943:SF8">
    <property type="entry name" value="TPR REPEAT-CONTAINING PROTEIN MJ0263"/>
    <property type="match status" value="1"/>
</dbReference>
<comment type="catalytic activity">
    <reaction evidence="1">
        <text>ATP + protein L-histidine = ADP + protein N-phospho-L-histidine.</text>
        <dbReference type="EC" id="2.7.13.3"/>
    </reaction>
</comment>
<dbReference type="InterPro" id="IPR019734">
    <property type="entry name" value="TPR_rpt"/>
</dbReference>
<sequence>YQRASELFEHAILLDDKNFIVINSYANALVRQGKYQRASELFEHAILLDDKNFIVINSYANALVRQGKYQRASELFDRCLELEPDDFRTLNSYAISLVQQGEYQRASELFEYSLQLEPNNIPTLNSYANALVEQCKYQRASELFEQCLKLEPNNLRTLNSYANALVKQEEYQRASELFEYSLQLEPNNIPTLNSYASSLVQQGEYQQASELFEYSLQLEPNNIPTLNSYANALVEQGEYQYANELFEQCLQLDRNDVRTLTSYANSLVQQRLFQRASELFKQCLKLEPNNFRVLTSFANTLVEQGEYQQANELFEQCLQLDKNDILTLNSYANALVKQGEYQTANELFELSLKSDKSNIPTLVSYANALVLQRQYQRASDFFEQCVQLDRNDVRTLNSYANALVQSCSWLRLIELCPNDSYARLQYAKQLEAEENIMEALTQLLAIDLDTQKTYHANIIRLNLGRLYYRLGQFDLGKQFFDEAIANSEDQDKSTLYAARSLLATNPNSQEAITLLRQIQEDSPRYAEAMKAIALNADEETSYELFGADEEQIDDIEMLYRAMYHKIGNEIAVLRSISYRLLRRMEGEHPLVKEIVNDLEKLQQGIASQRANEKAAIAGIAHSNYKQLIEIVSKTAHDISDEVNNQLAVIESKTRRAMRKLTAEDPQYQQFEKLLLQLKITQTALNDLKSINEGKTIRRDRFLVHRLFEKWEPENWTSQPRIDGVRIRLDIRNPDSEFNGDEEKIKSILNELVENSLKHNRGNSNLSIRIYSSDLLNPSDISSPTIPGDRKFLYIEFADNGQGVPNDKKEWIFQPLKTTSPEDKGSGLGLFIARKTIKKMGGQIREVGEADKGVKFQIYLPYLCANSL</sequence>
<dbReference type="EMBL" id="JAYGIE010000026">
    <property type="protein sequence ID" value="MEA5477470.1"/>
    <property type="molecule type" value="Genomic_DNA"/>
</dbReference>
<keyword evidence="4" id="KW-0808">Transferase</keyword>
<feature type="repeat" description="TPR" evidence="7">
    <location>
        <begin position="223"/>
        <end position="256"/>
    </location>
</feature>
<feature type="repeat" description="TPR" evidence="7">
    <location>
        <begin position="19"/>
        <end position="52"/>
    </location>
</feature>
<dbReference type="InterPro" id="IPR003594">
    <property type="entry name" value="HATPase_dom"/>
</dbReference>
<comment type="caution">
    <text evidence="9">The sequence shown here is derived from an EMBL/GenBank/DDBJ whole genome shotgun (WGS) entry which is preliminary data.</text>
</comment>